<sequence length="480" mass="54402">MQKKFLSSLGLILLLNLLVKPFFILGIDAEVQNRVGQEAYGTYFALLNLSFIFNIFIDFGINNFNNRNISQNTQLIRKHFSKLFSVKGLLAFFYALFTLALGIILGYKEGDFWILGVLVFNQVLVSFILFARSNLAGLQMFKSDSVVSILDRGLLIIFCGLLLFTNFSEGVFQIEWFVYLQTLAYASTLIISLIMLAGHTGRLRWNLDKAFSIQIFKKSVPYALFILTGSMYTRVDGIMIENILPNGSLHAGYYAQGYRFYEAAGMFAFLFAVLLLPIFSRMLKLGEDVKPMVNTSIRLLLGIGLFTAIVFYFNGEWVLRWRYINVTQESVDSFILLMFAFCGICLFYVFGTLMTANENLKALNIIAFSGLVLNLIFNFILIPKYQAAGAAFTTMATQIFAGAMQLIFVVKAFKIKANWPLIFSFTIFVVSFILVNYLIEDQFDNGFYIFVLSSFSGLILLMLSGTIQVRSIINFMKAEK</sequence>
<organism evidence="7 8">
    <name type="scientific">Cryomorpha ignava</name>
    <dbReference type="NCBI Taxonomy" id="101383"/>
    <lineage>
        <taxon>Bacteria</taxon>
        <taxon>Pseudomonadati</taxon>
        <taxon>Bacteroidota</taxon>
        <taxon>Flavobacteriia</taxon>
        <taxon>Flavobacteriales</taxon>
        <taxon>Cryomorphaceae</taxon>
        <taxon>Cryomorpha</taxon>
    </lineage>
</organism>
<keyword evidence="8" id="KW-1185">Reference proteome</keyword>
<comment type="subcellular location">
    <subcellularLocation>
        <location evidence="1">Cell membrane</location>
        <topology evidence="1">Multi-pass membrane protein</topology>
    </subcellularLocation>
</comment>
<evidence type="ECO:0000256" key="4">
    <source>
        <dbReference type="ARBA" id="ARBA00022989"/>
    </source>
</evidence>
<feature type="transmembrane region" description="Helical" evidence="6">
    <location>
        <begin position="260"/>
        <end position="283"/>
    </location>
</feature>
<gene>
    <name evidence="7" type="ORF">G3O08_18395</name>
</gene>
<evidence type="ECO:0000313" key="7">
    <source>
        <dbReference type="EMBL" id="NEN25465.1"/>
    </source>
</evidence>
<evidence type="ECO:0000256" key="6">
    <source>
        <dbReference type="SAM" id="Phobius"/>
    </source>
</evidence>
<feature type="transmembrane region" description="Helical" evidence="6">
    <location>
        <begin position="84"/>
        <end position="106"/>
    </location>
</feature>
<keyword evidence="2" id="KW-1003">Cell membrane</keyword>
<feature type="transmembrane region" description="Helical" evidence="6">
    <location>
        <begin position="333"/>
        <end position="350"/>
    </location>
</feature>
<accession>A0A7K3WXU6</accession>
<keyword evidence="5 6" id="KW-0472">Membrane</keyword>
<evidence type="ECO:0000256" key="1">
    <source>
        <dbReference type="ARBA" id="ARBA00004651"/>
    </source>
</evidence>
<feature type="transmembrane region" description="Helical" evidence="6">
    <location>
        <begin position="388"/>
        <end position="409"/>
    </location>
</feature>
<evidence type="ECO:0000256" key="2">
    <source>
        <dbReference type="ARBA" id="ARBA00022475"/>
    </source>
</evidence>
<feature type="transmembrane region" description="Helical" evidence="6">
    <location>
        <begin position="43"/>
        <end position="64"/>
    </location>
</feature>
<dbReference type="InterPro" id="IPR050833">
    <property type="entry name" value="Poly_Biosynth_Transport"/>
</dbReference>
<comment type="caution">
    <text evidence="7">The sequence shown here is derived from an EMBL/GenBank/DDBJ whole genome shotgun (WGS) entry which is preliminary data.</text>
</comment>
<dbReference type="GO" id="GO:0005886">
    <property type="term" value="C:plasma membrane"/>
    <property type="evidence" value="ECO:0007669"/>
    <property type="project" value="UniProtKB-SubCell"/>
</dbReference>
<evidence type="ECO:0000256" key="3">
    <source>
        <dbReference type="ARBA" id="ARBA00022692"/>
    </source>
</evidence>
<protein>
    <submittedName>
        <fullName evidence="7">Oligosaccharide flippase family protein</fullName>
    </submittedName>
</protein>
<dbReference type="InterPro" id="IPR002797">
    <property type="entry name" value="Polysacc_synth"/>
</dbReference>
<feature type="transmembrane region" description="Helical" evidence="6">
    <location>
        <begin position="295"/>
        <end position="313"/>
    </location>
</feature>
<reference evidence="7 8" key="1">
    <citation type="submission" date="2020-02" db="EMBL/GenBank/DDBJ databases">
        <title>Out from the shadows clarifying the taxonomy of the family Cryomorphaceae and related taxa by utilizing the GTDB taxonomic framework.</title>
        <authorList>
            <person name="Bowman J.P."/>
        </authorList>
    </citation>
    <scope>NUCLEOTIDE SEQUENCE [LARGE SCALE GENOMIC DNA]</scope>
    <source>
        <strain evidence="7 8">QSSC 1-22</strain>
    </source>
</reference>
<feature type="transmembrane region" description="Helical" evidence="6">
    <location>
        <begin position="362"/>
        <end position="382"/>
    </location>
</feature>
<evidence type="ECO:0000256" key="5">
    <source>
        <dbReference type="ARBA" id="ARBA00023136"/>
    </source>
</evidence>
<evidence type="ECO:0000313" key="8">
    <source>
        <dbReference type="Proteomes" id="UP000486602"/>
    </source>
</evidence>
<feature type="transmembrane region" description="Helical" evidence="6">
    <location>
        <begin position="143"/>
        <end position="164"/>
    </location>
</feature>
<feature type="transmembrane region" description="Helical" evidence="6">
    <location>
        <begin position="112"/>
        <end position="131"/>
    </location>
</feature>
<feature type="transmembrane region" description="Helical" evidence="6">
    <location>
        <begin position="445"/>
        <end position="467"/>
    </location>
</feature>
<dbReference type="Proteomes" id="UP000486602">
    <property type="component" value="Unassembled WGS sequence"/>
</dbReference>
<feature type="transmembrane region" description="Helical" evidence="6">
    <location>
        <begin position="421"/>
        <end position="439"/>
    </location>
</feature>
<feature type="transmembrane region" description="Helical" evidence="6">
    <location>
        <begin position="219"/>
        <end position="240"/>
    </location>
</feature>
<dbReference type="AlphaFoldDB" id="A0A7K3WXU6"/>
<keyword evidence="4 6" id="KW-1133">Transmembrane helix</keyword>
<keyword evidence="3 6" id="KW-0812">Transmembrane</keyword>
<dbReference type="Pfam" id="PF01943">
    <property type="entry name" value="Polysacc_synt"/>
    <property type="match status" value="1"/>
</dbReference>
<name>A0A7K3WXU6_9FLAO</name>
<dbReference type="EMBL" id="JAAGVY010000055">
    <property type="protein sequence ID" value="NEN25465.1"/>
    <property type="molecule type" value="Genomic_DNA"/>
</dbReference>
<dbReference type="RefSeq" id="WP_163286919.1">
    <property type="nucleotide sequence ID" value="NZ_JAAGVY010000055.1"/>
</dbReference>
<dbReference type="PANTHER" id="PTHR30250:SF11">
    <property type="entry name" value="O-ANTIGEN TRANSPORTER-RELATED"/>
    <property type="match status" value="1"/>
</dbReference>
<dbReference type="PANTHER" id="PTHR30250">
    <property type="entry name" value="PST FAMILY PREDICTED COLANIC ACID TRANSPORTER"/>
    <property type="match status" value="1"/>
</dbReference>
<feature type="transmembrane region" description="Helical" evidence="6">
    <location>
        <begin position="176"/>
        <end position="198"/>
    </location>
</feature>
<proteinExistence type="predicted"/>